<feature type="compositionally biased region" description="Polar residues" evidence="5">
    <location>
        <begin position="1179"/>
        <end position="1190"/>
    </location>
</feature>
<dbReference type="InterPro" id="IPR022385">
    <property type="entry name" value="Rhs_assc_core"/>
</dbReference>
<dbReference type="Pfam" id="PF07591">
    <property type="entry name" value="PT-HINT"/>
    <property type="match status" value="1"/>
</dbReference>
<dbReference type="Proteomes" id="UP000262538">
    <property type="component" value="Unassembled WGS sequence"/>
</dbReference>
<feature type="region of interest" description="Disordered" evidence="5">
    <location>
        <begin position="3295"/>
        <end position="3351"/>
    </location>
</feature>
<feature type="domain" description="Hint" evidence="6">
    <location>
        <begin position="3342"/>
        <end position="3447"/>
    </location>
</feature>
<feature type="region of interest" description="Disordered" evidence="5">
    <location>
        <begin position="868"/>
        <end position="889"/>
    </location>
</feature>
<dbReference type="InterPro" id="IPR013783">
    <property type="entry name" value="Ig-like_fold"/>
</dbReference>
<dbReference type="Pfam" id="PF05593">
    <property type="entry name" value="RHS_repeat"/>
    <property type="match status" value="2"/>
</dbReference>
<reference evidence="7 8" key="1">
    <citation type="submission" date="2018-08" db="EMBL/GenBank/DDBJ databases">
        <title>Microbispora. triticiradicis sp. nov., a novel actinomycete isolated from the root of wheat (Triticum aestivum L.)).</title>
        <authorList>
            <person name="Han C."/>
        </authorList>
    </citation>
    <scope>NUCLEOTIDE SEQUENCE [LARGE SCALE GENOMIC DNA]</scope>
    <source>
        <strain evidence="7 8">NEAU-HRDPA2-9</strain>
    </source>
</reference>
<dbReference type="Gene3D" id="2.180.10.10">
    <property type="entry name" value="RHS repeat-associated core"/>
    <property type="match status" value="2"/>
</dbReference>
<dbReference type="Gene3D" id="2.170.16.10">
    <property type="entry name" value="Hedgehog/Intein (Hint) domain"/>
    <property type="match status" value="1"/>
</dbReference>
<dbReference type="InterPro" id="IPR050708">
    <property type="entry name" value="T6SS_VgrG/RHS"/>
</dbReference>
<feature type="region of interest" description="Disordered" evidence="5">
    <location>
        <begin position="2355"/>
        <end position="2379"/>
    </location>
</feature>
<sequence>MKIRRTSDGANAGEDVAVGADQKVHVEVLPQNDVKKARGTGLAIRLSRADGKTSPLDTRVTLDYSGFRWAHGGGWADRLQLVKLPACVLTADAKDSRCDRQGVVVPAENDVKQGTLTADVEVSAAAAGTVYTLAAAASGPASGDFSATDLRPQGSWEVGLQSGGFTYSYPLDDPPSVAGSGPGLSLSYDSSRIDGMTKVTNNQASWVGEGWDLSVGYVERRYRPCASDAGSGKNPKQKGWGDLCWESPEENDGDSATDDATASDLFINLGGQASRLLKTPTGYKTEQDFGWKIEKLTGGDQGGEYWKITTQQGQVFRLGYRADSVWRVPYVGDDAGEPCHDQYNYSSTVAPTCTGVWRWNLDETQDSHENVTDYYWTKESNNYTVSGGVNRTYDRGGYLDRIEWGANTQVSGSHPTSKIVFNSDSRVIGLDSDIPDDLVCSPAPGGGPVSCEFPNNAPTFFISAKLAAVDTYAWNDTIAGWDNVSRLTLTHQYVYTEGDSPTPVLWLDSISQTGLIGDDTHAITLPAQNFNAVMLSNRVDTGRMPDGEVNPAVKMPRIGSIVNGFGGQTAITYSQLHPCVTGYKATLIAWDENDTDCYPVYDGRDVFARPRFAVYRKHIVTKVTEEDLVGGSPDMVTTYEYDGTPAWAKEINYNTRADHLSWSEFRGYGTVRTIKGSGADPDGFTVTSTQFFRGMYDDTYADGSKKQVTLTDYDGNRWNDQDSLVGQALESRIWRFTTPNPLNTAPDVRGMAEAESTRYVYWQQNTGDGPGVMDPRMVRPSEEITREALADGTYRKTATKTVYDSYGLSTRIVDSGQVGVDSDDTCTTIGYARNTANGQWMIAFPSVEEKREGTDCAGRVLSRQVTLYDGGSDPATNTPTDGNPTEARSWRDTDHFSTVKMAYDSYGRPTSSTNTLGKTTTVTYNPVVNWPGNGITVTNPLNQSVTTWKSPLNGGVVGIRDLNGRDTNVDYDALGRTTAVWTAPLPRSGGTPAAKFAYEITGTGPAKVTSQRLLSGTGETAKWSTAYSYLDGFGRDLEAQETSPAGGRIVQVTKYDARGLVAAASDPIYNTGDAGSGLLNPTWSSIPSWTGNVFDGLGRQVAQVDNSYGSELRRTRTNYYGDHHEVIPPSGGKVVYFTDLEDRVTKIEEWVGTAAQQTLRATENASSPTSGPKAPEATASGSPVDSSETHPSAKPISKPPTATQAERALAAPAARQALKDAAKQGRQVLVDAATTETSLTYADPDGKTFTTQIAAGPVRVRQGDTWVPVETTLVEKSGELAPKAAKADVRFSTGGHGAFARMTRDDGTVFALSWPTALPRPEAKGNTATYADAAGPGADLVVTALATGFRHDIVLRQRPDGPVEYRLPVDTSGLTLDTTDVGTLTLTDKKGKVVAAAPKPFMWAATGASTPNAVSGERRPPRKGTIRSKVVRENGRQVLVLQPDRDFLADPATRYPVTIDPTTTLPLTTDTSAIKGSTSSHAGDTELPAGAFDFSGISELSRAYLKFNTSALAGATVSSATLQAYQSGVSYFFFCSSTSGIIAARVTASWDPATLTWTNKPATTTADQATATEAGNCAGGRYMSWTITSIAQAWASGTANNGIELRGSSESAGTAYEVYFEASEAGAGHPPTLTVTYTVPSAPAVGALTVTPSTQGPGTRITSSLTPALHATVSDSVGGTLKADYEVEHDPAYTSEGTGLIWSGSSANVTSGADAPVTVPSGKLTDGWHLRWRARAANVGASTTSAWSAWQSATVTVPDPVTDQLQVSPSTTNGSQITVTSATPVLAARVTDPSGAPSRVEFEIEHDPADTAHGSGQIWTGGVNNVASGSMASATVSAGKLSDGWRVRWRVRAVGAGSNTSAWTSWQSFDVALPRPSVAQLQVTPSQSVNGTTATSSLTPQLLATVNDPAGASLRAEFEVEHDPADTDHGTGQIWTGSVDNAASGSQVGMTVPDGKLSDGWKVRWRARAVNTSQSLSSDWSPWQNLTVGIPKPSAGQPQTIPSADVGGRTVTSTLTPVLRATVTDPGGGSLRAEYEIEHDPAAPGDQGTGQIWTGSADNVASGSSASVTVSAGTLTDGWRVRWRVRAVNAATSAVSDWSDWQAVTVAVPTGGTQAGIDLLQVSPSSLLDGVTVTSSSTPTLLGRAFDPDGGALRAEFELEHDPADTAHGSGQIWTGAADNVATGAQAAVSVPGGKLADGWLVRWRARVVTSGASGTASAWSDWRQLKVDVPDPVTSQLQVTPSQTSGGTTVTSSLSPALHATVTDPNGGTMRAEFELEHDPAHTENGTGQIWTGAVDGITSGADAAVTVPTGKLNDGWVVRWRVRAVAAAATSDWSPWQTFTVTVPKATIGQLQVTPSETSGGTTVTPSLTPVLHATPNDPEGGALKVEFEVEHDPADTAHGSGQIWTGSADQVASGADASVTVASGKLADGWQVRWRARAAAASSTSPWSGWQTFTVDLPDPTVGALGVTPSSSGGTVTSSLTPALSATVTGPAGGTLRAEFEVEHDPAVPGQGTGQIWAGGVDDVDSGTSASATVPAGKLADGWKVRWHARAVAPNGNSAWSAWQSLTVTLPQGGPTHHDTTYEYDIQGRLTKVTDANGNVKTFTYDWLGQRLSSHDPDAGDSSNVYDDAGRLVTATDAKGQKISYSYDDLDRRTAQWVGDAGTGTKVAEWTYDTLIKGQLTSSTRWTDGQPYTSAVTGYDAAYHPLGTKVTLPSSEGALAGDYTFTAGYGTSGRVETVGVPAVAGLPAETLTYGYTGLGDAYSLTSDFGGGFTYVKSTAYDPTGDMTERLYGADGQVKRTLGWDVGTGNLTNITTTAKAGTGTVVAQNDDYFYDINDNVNRIVDKVATIDGATGSQSECFTYDDLERLTSAWTTSASGCSSGMASADGKGPDPYSVSYSYDPLGNLSQVVSSGKISTYHYPTSGANAVRPNAVTSISHSDGPTDTYTYDDNGALSSRHVGSTTTTLDWDEFGRLTKAVVDGQATENVYSASGERIIRREGGKTTLYLGSMEVELANSALTAKRYYASGDGATVAVRTSGVGAVTWLVADPHGSSQLAIDDATGNVSRQRYLPFGAHRGGRDDISVTDRGFLGKTEDSSTDLVLLDARFYDPSIGKFLSPDPILELSEPQLANPYGYAGNNPETFADPTGLSVRCPSWLPAALCTMLNSIPQWAIDGFFGAVRSFLENNTAVIAAQLALQAFGVGGPLDWMSQLEGIFGVNRNSTAYKVGSVAATIISWAGVGGVMNLLGKGLKEGAEFLSKRLAAQQAEKLAARKAAQKAAARRAEAAAAASERRAAAAARRKARAEAKATSKATRSRGGTHKSSASTRGGSKSRSGSRCSFPPGTLVLMADGSRRPIEQLKVGDKVLATDPVTSAEGAHAVTATTGYKADKHMVEISIKPKSAKAGNGDTITATDNHPFWVQNRHAWLQAGQLQPGMWLRTSAGTQLRISAIKTWTSEQQEVHNLTIDHLPTYHVLAGDTPILAHNCPSKKPGFFKRHFGKKETGPAPAPNARVADLRNLESDGSYSAAKAEDLRGLDDDELVAAARHTEPPDVMYVYEGGNVIGNGNHRMRELLRRADDPKSDITDDTAIFIRGFGG</sequence>
<evidence type="ECO:0000313" key="8">
    <source>
        <dbReference type="Proteomes" id="UP000262538"/>
    </source>
</evidence>
<evidence type="ECO:0000313" key="7">
    <source>
        <dbReference type="EMBL" id="RGA01229.1"/>
    </source>
</evidence>
<feature type="region of interest" description="Disordered" evidence="5">
    <location>
        <begin position="226"/>
        <end position="259"/>
    </location>
</feature>
<keyword evidence="3" id="KW-0732">Signal</keyword>
<dbReference type="InterPro" id="IPR006530">
    <property type="entry name" value="YD"/>
</dbReference>
<evidence type="ECO:0000256" key="4">
    <source>
        <dbReference type="ARBA" id="ARBA00022737"/>
    </source>
</evidence>
<evidence type="ECO:0000259" key="6">
    <source>
        <dbReference type="SMART" id="SM00306"/>
    </source>
</evidence>
<dbReference type="CDD" id="cd00081">
    <property type="entry name" value="Hint"/>
    <property type="match status" value="1"/>
</dbReference>
<feature type="compositionally biased region" description="Polar residues" evidence="5">
    <location>
        <begin position="2355"/>
        <end position="2370"/>
    </location>
</feature>
<dbReference type="InterPro" id="IPR055372">
    <property type="entry name" value="CBM96"/>
</dbReference>
<feature type="compositionally biased region" description="Low complexity" evidence="5">
    <location>
        <begin position="3327"/>
        <end position="3344"/>
    </location>
</feature>
<feature type="region of interest" description="Disordered" evidence="5">
    <location>
        <begin position="1990"/>
        <end position="2009"/>
    </location>
</feature>
<keyword evidence="2" id="KW-0964">Secreted</keyword>
<keyword evidence="8" id="KW-1185">Reference proteome</keyword>
<accession>A0ABX9LDI3</accession>
<dbReference type="InterPro" id="IPR031325">
    <property type="entry name" value="RHS_repeat"/>
</dbReference>
<dbReference type="EMBL" id="QFZU02000178">
    <property type="protein sequence ID" value="RGA01229.1"/>
    <property type="molecule type" value="Genomic_DNA"/>
</dbReference>
<feature type="region of interest" description="Disordered" evidence="5">
    <location>
        <begin position="1158"/>
        <end position="1208"/>
    </location>
</feature>
<gene>
    <name evidence="7" type="ORF">DI270_030770</name>
</gene>
<dbReference type="NCBIfam" id="TIGR01643">
    <property type="entry name" value="YD_repeat_2x"/>
    <property type="match status" value="2"/>
</dbReference>
<dbReference type="InterPro" id="IPR056823">
    <property type="entry name" value="TEN-like_YD-shell"/>
</dbReference>
<dbReference type="NCBIfam" id="NF033679">
    <property type="entry name" value="DNRLRE_dom"/>
    <property type="match status" value="1"/>
</dbReference>
<dbReference type="PROSITE" id="PS50817">
    <property type="entry name" value="INTEIN_N_TER"/>
    <property type="match status" value="1"/>
</dbReference>
<comment type="caution">
    <text evidence="7">The sequence shown here is derived from an EMBL/GenBank/DDBJ whole genome shotgun (WGS) entry which is preliminary data.</text>
</comment>
<dbReference type="Gene3D" id="2.60.40.10">
    <property type="entry name" value="Immunoglobulins"/>
    <property type="match status" value="2"/>
</dbReference>
<dbReference type="Pfam" id="PF25023">
    <property type="entry name" value="TEN_YD-shell"/>
    <property type="match status" value="1"/>
</dbReference>
<organism evidence="7 8">
    <name type="scientific">Microbispora triticiradicis</name>
    <dbReference type="NCBI Taxonomy" id="2200763"/>
    <lineage>
        <taxon>Bacteria</taxon>
        <taxon>Bacillati</taxon>
        <taxon>Actinomycetota</taxon>
        <taxon>Actinomycetes</taxon>
        <taxon>Streptosporangiales</taxon>
        <taxon>Streptosporangiaceae</taxon>
        <taxon>Microbispora</taxon>
    </lineage>
</organism>
<dbReference type="InterPro" id="IPR003587">
    <property type="entry name" value="Hint_dom_N"/>
</dbReference>
<feature type="compositionally biased region" description="Acidic residues" evidence="5">
    <location>
        <begin position="247"/>
        <end position="257"/>
    </location>
</feature>
<protein>
    <recommendedName>
        <fullName evidence="6">Hint domain-containing protein</fullName>
    </recommendedName>
</protein>
<dbReference type="InterPro" id="IPR006141">
    <property type="entry name" value="Intein_N"/>
</dbReference>
<proteinExistence type="predicted"/>
<dbReference type="Pfam" id="PF24517">
    <property type="entry name" value="CBM96"/>
    <property type="match status" value="1"/>
</dbReference>
<evidence type="ECO:0000256" key="2">
    <source>
        <dbReference type="ARBA" id="ARBA00022525"/>
    </source>
</evidence>
<feature type="compositionally biased region" description="Polar residues" evidence="5">
    <location>
        <begin position="1158"/>
        <end position="1170"/>
    </location>
</feature>
<dbReference type="PANTHER" id="PTHR32305">
    <property type="match status" value="1"/>
</dbReference>
<dbReference type="PANTHER" id="PTHR32305:SF17">
    <property type="entry name" value="TRNA NUCLEASE WAPA"/>
    <property type="match status" value="1"/>
</dbReference>
<dbReference type="NCBIfam" id="TIGR03696">
    <property type="entry name" value="Rhs_assc_core"/>
    <property type="match status" value="1"/>
</dbReference>
<dbReference type="InterPro" id="IPR036844">
    <property type="entry name" value="Hint_dom_sf"/>
</dbReference>
<comment type="subcellular location">
    <subcellularLocation>
        <location evidence="1">Secreted</location>
    </subcellularLocation>
</comment>
<dbReference type="SMART" id="SM00306">
    <property type="entry name" value="HintN"/>
    <property type="match status" value="1"/>
</dbReference>
<evidence type="ECO:0000256" key="3">
    <source>
        <dbReference type="ARBA" id="ARBA00022729"/>
    </source>
</evidence>
<evidence type="ECO:0000256" key="1">
    <source>
        <dbReference type="ARBA" id="ARBA00004613"/>
    </source>
</evidence>
<name>A0ABX9LDI3_9ACTN</name>
<feature type="compositionally biased region" description="Polar residues" evidence="5">
    <location>
        <begin position="874"/>
        <end position="883"/>
    </location>
</feature>
<dbReference type="SUPFAM" id="SSF51294">
    <property type="entry name" value="Hedgehog/intein (Hint) domain"/>
    <property type="match status" value="1"/>
</dbReference>
<evidence type="ECO:0000256" key="5">
    <source>
        <dbReference type="SAM" id="MobiDB-lite"/>
    </source>
</evidence>
<keyword evidence="4" id="KW-0677">Repeat</keyword>